<dbReference type="AlphaFoldDB" id="A0A9Q3SX20"/>
<dbReference type="Pfam" id="PF07687">
    <property type="entry name" value="M20_dimer"/>
    <property type="match status" value="1"/>
</dbReference>
<accession>A0A9Q3SX20</accession>
<dbReference type="GO" id="GO:0008233">
    <property type="term" value="F:peptidase activity"/>
    <property type="evidence" value="ECO:0007669"/>
    <property type="project" value="UniProtKB-KW"/>
</dbReference>
<keyword evidence="3" id="KW-0378">Hydrolase</keyword>
<dbReference type="Proteomes" id="UP000752647">
    <property type="component" value="Unassembled WGS sequence"/>
</dbReference>
<keyword evidence="1" id="KW-0645">Protease</keyword>
<evidence type="ECO:0000313" key="8">
    <source>
        <dbReference type="Proteomes" id="UP000752647"/>
    </source>
</evidence>
<organism evidence="6 8">
    <name type="scientific">Leuconostoc gasicomitatum</name>
    <dbReference type="NCBI Taxonomy" id="115778"/>
    <lineage>
        <taxon>Bacteria</taxon>
        <taxon>Bacillati</taxon>
        <taxon>Bacillota</taxon>
        <taxon>Bacilli</taxon>
        <taxon>Lactobacillales</taxon>
        <taxon>Lactobacillaceae</taxon>
        <taxon>Leuconostoc</taxon>
        <taxon>Leuconostoc gelidum group</taxon>
    </lineage>
</organism>
<dbReference type="GO" id="GO:0009089">
    <property type="term" value="P:lysine biosynthetic process via diaminopimelate"/>
    <property type="evidence" value="ECO:0007669"/>
    <property type="project" value="TreeGrafter"/>
</dbReference>
<dbReference type="InterPro" id="IPR011650">
    <property type="entry name" value="Peptidase_M20_dimer"/>
</dbReference>
<comment type="caution">
    <text evidence="6">The sequence shown here is derived from an EMBL/GenBank/DDBJ whole genome shotgun (WGS) entry which is preliminary data.</text>
</comment>
<dbReference type="EMBL" id="FBSY01000017">
    <property type="protein sequence ID" value="CUW15849.1"/>
    <property type="molecule type" value="Genomic_DNA"/>
</dbReference>
<dbReference type="RefSeq" id="WP_010387627.1">
    <property type="nucleotide sequence ID" value="NZ_BPKT01000001.1"/>
</dbReference>
<name>A0A9Q3SX20_9LACO</name>
<reference evidence="5 7" key="1">
    <citation type="submission" date="2015-12" db="EMBL/GenBank/DDBJ databases">
        <authorList>
            <person name="Andreevskaya M."/>
        </authorList>
    </citation>
    <scope>NUCLEOTIDE SEQUENCE [LARGE SCALE GENOMIC DNA]</scope>
    <source>
        <strain evidence="5 7">C122c</strain>
    </source>
</reference>
<evidence type="ECO:0000259" key="4">
    <source>
        <dbReference type="Pfam" id="PF07687"/>
    </source>
</evidence>
<dbReference type="GO" id="GO:0005829">
    <property type="term" value="C:cytosol"/>
    <property type="evidence" value="ECO:0007669"/>
    <property type="project" value="TreeGrafter"/>
</dbReference>
<dbReference type="PANTHER" id="PTHR43270:SF8">
    <property type="entry name" value="DI- AND TRIPEPTIDASE DUG2-RELATED"/>
    <property type="match status" value="1"/>
</dbReference>
<dbReference type="GO" id="GO:0006508">
    <property type="term" value="P:proteolysis"/>
    <property type="evidence" value="ECO:0007669"/>
    <property type="project" value="UniProtKB-KW"/>
</dbReference>
<dbReference type="Gene3D" id="3.40.630.10">
    <property type="entry name" value="Zn peptidases"/>
    <property type="match status" value="1"/>
</dbReference>
<keyword evidence="7" id="KW-1185">Reference proteome</keyword>
<dbReference type="EMBL" id="JAHBFI010000001">
    <property type="protein sequence ID" value="MBZ5961788.1"/>
    <property type="molecule type" value="Genomic_DNA"/>
</dbReference>
<reference evidence="6" key="2">
    <citation type="submission" date="2021-05" db="EMBL/GenBank/DDBJ databases">
        <title>Pangenome of Leuconostoc gelidum warrants species status for Leuconostoc gelidum subsp. gasicomitatum.</title>
        <authorList>
            <person name="Johansson P."/>
            <person name="Sade E."/>
            <person name="Hultman J."/>
            <person name="Auvinen P."/>
            <person name="Bjorkroth J."/>
        </authorList>
    </citation>
    <scope>NUCLEOTIDE SEQUENCE</scope>
    <source>
        <strain evidence="6">A.21.4</strain>
    </source>
</reference>
<evidence type="ECO:0000313" key="5">
    <source>
        <dbReference type="EMBL" id="CUW15849.1"/>
    </source>
</evidence>
<dbReference type="Proteomes" id="UP000199271">
    <property type="component" value="Unassembled WGS sequence"/>
</dbReference>
<dbReference type="SUPFAM" id="SSF53187">
    <property type="entry name" value="Zn-dependent exopeptidases"/>
    <property type="match status" value="1"/>
</dbReference>
<dbReference type="InterPro" id="IPR051458">
    <property type="entry name" value="Cyt/Met_Dipeptidase"/>
</dbReference>
<sequence>MNIRQQYMTLLEQLVAIPSVSAMETHLPEIATIIANEFRKLGAQVIYDDTYFAPFILAKFLSRNPNAKTLVIYNHYDVQPAEPLNLWQSDPWRLTAHDGKLYGRGVDDDKGNLTARLAAIAEYLIENNQELPINITFIVEGSEETASRYLTAYLAKYQDQLQADLVIWESGGKNAEDIIEIFGGNKGIVTFDLSVTTAANDLHSSLAAIVDSAPMRLSRAIATLFDSLGNIAVPHFYDDVVEPNDREKALVQALPLTRESLIAQHGLTVPLYSDRNGDNLKETLYFKPTINIEGITSGYNGNGVKTVLPATATAKLESRLVPNMSPDLTLQRISDHLQAAGLSDIVITKTLGQPGYRSDMSDPEILRVIDVVANYYHVSPVVLPTSPGTGPMAIIHQSLQAPIASFGVGYAGTKDHAPNENIRLSDYNQHIDVIKALIKRYEL</sequence>
<dbReference type="GO" id="GO:0009014">
    <property type="term" value="F:succinyl-diaminopimelate desuccinylase activity"/>
    <property type="evidence" value="ECO:0007669"/>
    <property type="project" value="TreeGrafter"/>
</dbReference>
<dbReference type="InterPro" id="IPR002933">
    <property type="entry name" value="Peptidase_M20"/>
</dbReference>
<dbReference type="OMA" id="CNVKFMI"/>
<keyword evidence="2" id="KW-0479">Metal-binding</keyword>
<evidence type="ECO:0000313" key="6">
    <source>
        <dbReference type="EMBL" id="MBZ5961788.1"/>
    </source>
</evidence>
<proteinExistence type="predicted"/>
<evidence type="ECO:0000256" key="2">
    <source>
        <dbReference type="ARBA" id="ARBA00022723"/>
    </source>
</evidence>
<dbReference type="GeneID" id="34300184"/>
<protein>
    <submittedName>
        <fullName evidence="5">Acetylornithine deacetylase/Succinyl-diaminopimelate desuccinylase and related deacylases</fullName>
    </submittedName>
    <submittedName>
        <fullName evidence="6">M20/M25/M40 family metallo-hydrolase</fullName>
    </submittedName>
</protein>
<evidence type="ECO:0000256" key="3">
    <source>
        <dbReference type="ARBA" id="ARBA00022801"/>
    </source>
</evidence>
<gene>
    <name evidence="5" type="ORF">C122C_1403</name>
    <name evidence="6" type="ORF">KIJ12_01175</name>
</gene>
<evidence type="ECO:0000256" key="1">
    <source>
        <dbReference type="ARBA" id="ARBA00022670"/>
    </source>
</evidence>
<dbReference type="GO" id="GO:0046872">
    <property type="term" value="F:metal ion binding"/>
    <property type="evidence" value="ECO:0007669"/>
    <property type="project" value="UniProtKB-KW"/>
</dbReference>
<feature type="domain" description="Peptidase M20 dimerisation" evidence="4">
    <location>
        <begin position="184"/>
        <end position="341"/>
    </location>
</feature>
<dbReference type="Pfam" id="PF01546">
    <property type="entry name" value="Peptidase_M20"/>
    <property type="match status" value="1"/>
</dbReference>
<evidence type="ECO:0000313" key="7">
    <source>
        <dbReference type="Proteomes" id="UP000199271"/>
    </source>
</evidence>
<dbReference type="PANTHER" id="PTHR43270">
    <property type="entry name" value="BETA-ALA-HIS DIPEPTIDASE"/>
    <property type="match status" value="1"/>
</dbReference>
<dbReference type="Gene3D" id="3.30.70.360">
    <property type="match status" value="1"/>
</dbReference>